<dbReference type="InterPro" id="IPR011990">
    <property type="entry name" value="TPR-like_helical_dom_sf"/>
</dbReference>
<dbReference type="InterPro" id="IPR019734">
    <property type="entry name" value="TPR_rpt"/>
</dbReference>
<evidence type="ECO:0000256" key="1">
    <source>
        <dbReference type="SAM" id="SignalP"/>
    </source>
</evidence>
<dbReference type="Pfam" id="PF13432">
    <property type="entry name" value="TPR_16"/>
    <property type="match status" value="2"/>
</dbReference>
<feature type="signal peptide" evidence="1">
    <location>
        <begin position="1"/>
        <end position="24"/>
    </location>
</feature>
<name>A0ABX0Y8I9_9PSED</name>
<proteinExistence type="predicted"/>
<evidence type="ECO:0000313" key="2">
    <source>
        <dbReference type="EMBL" id="NJO99622.1"/>
    </source>
</evidence>
<keyword evidence="3" id="KW-1185">Reference proteome</keyword>
<dbReference type="SUPFAM" id="SSF48452">
    <property type="entry name" value="TPR-like"/>
    <property type="match status" value="1"/>
</dbReference>
<dbReference type="Proteomes" id="UP000746535">
    <property type="component" value="Unassembled WGS sequence"/>
</dbReference>
<feature type="chain" id="PRO_5047229519" evidence="1">
    <location>
        <begin position="25"/>
        <end position="351"/>
    </location>
</feature>
<keyword evidence="1" id="KW-0732">Signal</keyword>
<dbReference type="Pfam" id="PF13646">
    <property type="entry name" value="HEAT_2"/>
    <property type="match status" value="1"/>
</dbReference>
<evidence type="ECO:0000313" key="3">
    <source>
        <dbReference type="Proteomes" id="UP000746535"/>
    </source>
</evidence>
<dbReference type="RefSeq" id="WP_168080946.1">
    <property type="nucleotide sequence ID" value="NZ_JAAVJI010000001.1"/>
</dbReference>
<dbReference type="SMART" id="SM00028">
    <property type="entry name" value="TPR"/>
    <property type="match status" value="4"/>
</dbReference>
<reference evidence="2 3" key="1">
    <citation type="submission" date="2020-03" db="EMBL/GenBank/DDBJ databases">
        <authorList>
            <person name="Wang L."/>
            <person name="He N."/>
            <person name="Li Y."/>
            <person name="Fang Y."/>
            <person name="Zhang F."/>
        </authorList>
    </citation>
    <scope>NUCLEOTIDE SEQUENCE [LARGE SCALE GENOMIC DNA]</scope>
    <source>
        <strain evidence="3">hsmgli-8</strain>
    </source>
</reference>
<protein>
    <submittedName>
        <fullName evidence="2">Tetratricopeptide repeat protein</fullName>
    </submittedName>
</protein>
<organism evidence="2 3">
    <name type="scientific">Pseudomonas quercus</name>
    <dbReference type="NCBI Taxonomy" id="2722792"/>
    <lineage>
        <taxon>Bacteria</taxon>
        <taxon>Pseudomonadati</taxon>
        <taxon>Pseudomonadota</taxon>
        <taxon>Gammaproteobacteria</taxon>
        <taxon>Pseudomonadales</taxon>
        <taxon>Pseudomonadaceae</taxon>
        <taxon>Pseudomonas</taxon>
    </lineage>
</organism>
<dbReference type="Gene3D" id="1.25.40.10">
    <property type="entry name" value="Tetratricopeptide repeat domain"/>
    <property type="match status" value="1"/>
</dbReference>
<gene>
    <name evidence="2" type="ORF">HBH25_01905</name>
</gene>
<dbReference type="InterPro" id="IPR016024">
    <property type="entry name" value="ARM-type_fold"/>
</dbReference>
<accession>A0ABX0Y8I9</accession>
<sequence>MTRVTRFLIAACSAMVIGLGFWHASTPAPVSLPAATEHGYASALHAARAGAPGAARLLYQQLDRADLTPSGQAALFAVLPDYPSPRALRFARAGLQASSPVVRRAAVQAVAGLLPVAEQAQVLGPLLDDADEGVRQAAAMKLLSLGIPQSGAYGDRLDLVLEGYARDLENQASDPAAQLQLATLRLQQGKPALAQSCAHAVLALQPDNLQARVILAKALDRLGSPDEARETLAEPLREQPDNAFLQHELGLWLLSHDQPAYALLALAKSVERAPQNATYRLDLALSLHRLDQPEAAQAQLDQLVRRHPANRKARVLLIEYWKQAGQLQNVQVLLAELEQQNPDDPLLDQGL</sequence>
<comment type="caution">
    <text evidence="2">The sequence shown here is derived from an EMBL/GenBank/DDBJ whole genome shotgun (WGS) entry which is preliminary data.</text>
</comment>
<dbReference type="EMBL" id="JAAVJI010000001">
    <property type="protein sequence ID" value="NJO99622.1"/>
    <property type="molecule type" value="Genomic_DNA"/>
</dbReference>
<dbReference type="SUPFAM" id="SSF48371">
    <property type="entry name" value="ARM repeat"/>
    <property type="match status" value="1"/>
</dbReference>